<dbReference type="EC" id="6.3.5.7" evidence="3"/>
<dbReference type="NCBIfam" id="NF005450">
    <property type="entry name" value="PRK07042.1"/>
    <property type="match status" value="1"/>
</dbReference>
<evidence type="ECO:0000259" key="2">
    <source>
        <dbReference type="Pfam" id="PF01425"/>
    </source>
</evidence>
<dbReference type="Proteomes" id="UP000590811">
    <property type="component" value="Unassembled WGS sequence"/>
</dbReference>
<feature type="compositionally biased region" description="Low complexity" evidence="1">
    <location>
        <begin position="464"/>
        <end position="477"/>
    </location>
</feature>
<dbReference type="PANTHER" id="PTHR11895:SF173">
    <property type="entry name" value="GLUTAMYL-TRNA AMIDOTRANSFERASE SUBUNIT A"/>
    <property type="match status" value="1"/>
</dbReference>
<accession>A0A839PYX3</accession>
<gene>
    <name evidence="3" type="ORF">FHW14_002379</name>
</gene>
<dbReference type="Gene3D" id="3.90.1300.10">
    <property type="entry name" value="Amidase signature (AS) domain"/>
    <property type="match status" value="1"/>
</dbReference>
<dbReference type="EMBL" id="JACHVT010000005">
    <property type="protein sequence ID" value="MBB2987196.1"/>
    <property type="molecule type" value="Genomic_DNA"/>
</dbReference>
<keyword evidence="3" id="KW-0808">Transferase</keyword>
<proteinExistence type="predicted"/>
<dbReference type="InterPro" id="IPR023631">
    <property type="entry name" value="Amidase_dom"/>
</dbReference>
<dbReference type="GO" id="GO:0050567">
    <property type="term" value="F:glutaminyl-tRNA synthase (glutamine-hydrolyzing) activity"/>
    <property type="evidence" value="ECO:0007669"/>
    <property type="project" value="UniProtKB-EC"/>
</dbReference>
<feature type="domain" description="Amidase" evidence="2">
    <location>
        <begin position="28"/>
        <end position="438"/>
    </location>
</feature>
<reference evidence="3 4" key="1">
    <citation type="submission" date="2020-08" db="EMBL/GenBank/DDBJ databases">
        <title>Genomic Encyclopedia of Type Strains, Phase IV (KMG-V): Genome sequencing to study the core and pangenomes of soil and plant-associated prokaryotes.</title>
        <authorList>
            <person name="Whitman W."/>
        </authorList>
    </citation>
    <scope>NUCLEOTIDE SEQUENCE [LARGE SCALE GENOMIC DNA]</scope>
    <source>
        <strain evidence="3 4">B3ACCR2</strain>
    </source>
</reference>
<dbReference type="InterPro" id="IPR000120">
    <property type="entry name" value="Amidase"/>
</dbReference>
<protein>
    <submittedName>
        <fullName evidence="3">Aspartyl-tRNA(Asn)/glutamyl-tRNA(Gln) amidotransferase subunit A</fullName>
        <ecNumber evidence="3">6.3.5.6</ecNumber>
        <ecNumber evidence="3">6.3.5.7</ecNumber>
    </submittedName>
</protein>
<dbReference type="GO" id="GO:0016740">
    <property type="term" value="F:transferase activity"/>
    <property type="evidence" value="ECO:0007669"/>
    <property type="project" value="UniProtKB-KW"/>
</dbReference>
<dbReference type="Pfam" id="PF01425">
    <property type="entry name" value="Amidase"/>
    <property type="match status" value="1"/>
</dbReference>
<dbReference type="PANTHER" id="PTHR11895">
    <property type="entry name" value="TRANSAMIDASE"/>
    <property type="match status" value="1"/>
</dbReference>
<dbReference type="GO" id="GO:0050566">
    <property type="term" value="F:asparaginyl-tRNA synthase (glutamine-hydrolyzing) activity"/>
    <property type="evidence" value="ECO:0007669"/>
    <property type="project" value="UniProtKB-EC"/>
</dbReference>
<organism evidence="3 4">
    <name type="scientific">Terracoccus luteus</name>
    <dbReference type="NCBI Taxonomy" id="53356"/>
    <lineage>
        <taxon>Bacteria</taxon>
        <taxon>Bacillati</taxon>
        <taxon>Actinomycetota</taxon>
        <taxon>Actinomycetes</taxon>
        <taxon>Micrococcales</taxon>
        <taxon>Intrasporangiaceae</taxon>
        <taxon>Terracoccus</taxon>
    </lineage>
</organism>
<evidence type="ECO:0000313" key="3">
    <source>
        <dbReference type="EMBL" id="MBB2987196.1"/>
    </source>
</evidence>
<feature type="region of interest" description="Disordered" evidence="1">
    <location>
        <begin position="464"/>
        <end position="485"/>
    </location>
</feature>
<keyword evidence="3" id="KW-0436">Ligase</keyword>
<dbReference type="EC" id="6.3.5.6" evidence="3"/>
<dbReference type="AlphaFoldDB" id="A0A839PYX3"/>
<dbReference type="InterPro" id="IPR036928">
    <property type="entry name" value="AS_sf"/>
</dbReference>
<evidence type="ECO:0000256" key="1">
    <source>
        <dbReference type="SAM" id="MobiDB-lite"/>
    </source>
</evidence>
<dbReference type="SUPFAM" id="SSF75304">
    <property type="entry name" value="Amidase signature (AS) enzymes"/>
    <property type="match status" value="1"/>
</dbReference>
<comment type="caution">
    <text evidence="3">The sequence shown here is derived from an EMBL/GenBank/DDBJ whole genome shotgun (WGS) entry which is preliminary data.</text>
</comment>
<evidence type="ECO:0000313" key="4">
    <source>
        <dbReference type="Proteomes" id="UP000590811"/>
    </source>
</evidence>
<sequence>MATLSATEMTAAFAAGSVSPVEVHDAVQEVVERREPVLNAFWERDPDRSRAAAVASESRWRAGEPMGPLDGVPVTVKENLARAGVPMPSGNAGVEPVVPTADSPVTARLLESGAVVLGSTVMPDWGMLSSGVSSLHGITRSPWDPSLTTGGSSSGAGAAAAGGYGPLHVGTDIGGSIRLPGTWLGLATLKPSAGRVPLDTPYLGRCAGPLTRTVADAALLMEVISRPDPRDWTSLPPQEIRWRDLDGDVAGLRVGLHLDAGCGGAVDPDIARVVEAVGATFAAAGAHVEPVPPFMTPELLDALDLFWRVRSYKDLAALPPERQALVLPYVRDWCLVGAGVTGARVLECYELVMRMQAVTVAATTPYDVVVSPVAPVAAFAADQPMPYPDDGRGMRHISFTAPYNMTGQPAATVNAGFLGDGRAVGVQLSGRRFDDLGVLRAAHWYEANRPAGAVPDWPDGIRSGVDSGAGGRAARVGAGTGSVGS</sequence>
<name>A0A839PYX3_9MICO</name>
<dbReference type="RefSeq" id="WP_308331484.1">
    <property type="nucleotide sequence ID" value="NZ_JACHVT010000005.1"/>
</dbReference>